<evidence type="ECO:0000313" key="8">
    <source>
        <dbReference type="Proteomes" id="UP001629244"/>
    </source>
</evidence>
<dbReference type="PROSITE" id="PS51257">
    <property type="entry name" value="PROKAR_LIPOPROTEIN"/>
    <property type="match status" value="1"/>
</dbReference>
<gene>
    <name evidence="7" type="ORF">ABS767_01175</name>
</gene>
<dbReference type="Pfam" id="PF09864">
    <property type="entry name" value="MliC"/>
    <property type="match status" value="1"/>
</dbReference>
<evidence type="ECO:0000256" key="2">
    <source>
        <dbReference type="ARBA" id="ARBA00023136"/>
    </source>
</evidence>
<evidence type="ECO:0000256" key="3">
    <source>
        <dbReference type="ARBA" id="ARBA00023139"/>
    </source>
</evidence>
<keyword evidence="8" id="KW-1185">Reference proteome</keyword>
<evidence type="ECO:0000256" key="1">
    <source>
        <dbReference type="ARBA" id="ARBA00022729"/>
    </source>
</evidence>
<keyword evidence="4" id="KW-0449">Lipoprotein</keyword>
<evidence type="ECO:0000313" key="7">
    <source>
        <dbReference type="EMBL" id="MFL9839560.1"/>
    </source>
</evidence>
<dbReference type="SUPFAM" id="SSF141488">
    <property type="entry name" value="YdhA-like"/>
    <property type="match status" value="1"/>
</dbReference>
<comment type="caution">
    <text evidence="7">The sequence shown here is derived from an EMBL/GenBank/DDBJ whole genome shotgun (WGS) entry which is preliminary data.</text>
</comment>
<name>A0ABW8YI19_9SPHN</name>
<dbReference type="InterPro" id="IPR036328">
    <property type="entry name" value="MliC_sf"/>
</dbReference>
<proteinExistence type="predicted"/>
<accession>A0ABW8YI19</accession>
<feature type="domain" description="C-type lysozyme inhibitor" evidence="6">
    <location>
        <begin position="236"/>
        <end position="301"/>
    </location>
</feature>
<dbReference type="Proteomes" id="UP001629244">
    <property type="component" value="Unassembled WGS sequence"/>
</dbReference>
<keyword evidence="3" id="KW-0564">Palmitate</keyword>
<evidence type="ECO:0000259" key="6">
    <source>
        <dbReference type="Pfam" id="PF09864"/>
    </source>
</evidence>
<evidence type="ECO:0000256" key="5">
    <source>
        <dbReference type="SAM" id="MobiDB-lite"/>
    </source>
</evidence>
<dbReference type="EMBL" id="JBELQC010000001">
    <property type="protein sequence ID" value="MFL9839560.1"/>
    <property type="molecule type" value="Genomic_DNA"/>
</dbReference>
<keyword evidence="1" id="KW-0732">Signal</keyword>
<evidence type="ECO:0000256" key="4">
    <source>
        <dbReference type="ARBA" id="ARBA00023288"/>
    </source>
</evidence>
<feature type="region of interest" description="Disordered" evidence="5">
    <location>
        <begin position="210"/>
        <end position="230"/>
    </location>
</feature>
<protein>
    <submittedName>
        <fullName evidence="7">MliC family protein</fullName>
    </submittedName>
</protein>
<dbReference type="RefSeq" id="WP_408076532.1">
    <property type="nucleotide sequence ID" value="NZ_JBELQC010000001.1"/>
</dbReference>
<dbReference type="Gene3D" id="2.40.128.200">
    <property type="match status" value="1"/>
</dbReference>
<organism evidence="7 8">
    <name type="scientific">Sphingomonas plantiphila</name>
    <dbReference type="NCBI Taxonomy" id="3163295"/>
    <lineage>
        <taxon>Bacteria</taxon>
        <taxon>Pseudomonadati</taxon>
        <taxon>Pseudomonadota</taxon>
        <taxon>Alphaproteobacteria</taxon>
        <taxon>Sphingomonadales</taxon>
        <taxon>Sphingomonadaceae</taxon>
        <taxon>Sphingomonas</taxon>
    </lineage>
</organism>
<reference evidence="7 8" key="1">
    <citation type="submission" date="2024-06" db="EMBL/GenBank/DDBJ databases">
        <authorList>
            <person name="Kaempfer P."/>
            <person name="Viver T."/>
        </authorList>
    </citation>
    <scope>NUCLEOTIDE SEQUENCE [LARGE SCALE GENOMIC DNA]</scope>
    <source>
        <strain evidence="7 8">ST-64</strain>
    </source>
</reference>
<dbReference type="InterPro" id="IPR018660">
    <property type="entry name" value="MliC"/>
</dbReference>
<feature type="region of interest" description="Disordered" evidence="5">
    <location>
        <begin position="17"/>
        <end position="99"/>
    </location>
</feature>
<keyword evidence="2" id="KW-0472">Membrane</keyword>
<sequence>MRRAVLFLPLLIAACGGEPGSVPAPGNESGNAVDAAPSDLEAPPSDTGDTNDPVDPPAAEIDAPPPPTPTPDETDETDKPAGSGDPAPTPESEAGPQGAARVAQRYFTLLGNGNPRRAYALWEPGRAGMTAAQFARSFEKYGSYRATVGTPSPVEGAAGSRYTRIPVRVQGTLKQGNRPFALRGTVTLRRVADVPGSSAAQRRWRIYASDLDARPGEASPTPTPQPTEDNRSVAHYRCADGARLTARFDPDNGRVTLLRDRERIGTLQQRRAASGIWYVGRGWELRGKGREVTLTQDGKPPLSCTARVP</sequence>